<feature type="domain" description="CCHC-type" evidence="3">
    <location>
        <begin position="37"/>
        <end position="52"/>
    </location>
</feature>
<dbReference type="SUPFAM" id="SSF57756">
    <property type="entry name" value="Retrovirus zinc finger-like domains"/>
    <property type="match status" value="2"/>
</dbReference>
<dbReference type="GO" id="GO:0008270">
    <property type="term" value="F:zinc ion binding"/>
    <property type="evidence" value="ECO:0007669"/>
    <property type="project" value="UniProtKB-KW"/>
</dbReference>
<keyword evidence="5" id="KW-1185">Reference proteome</keyword>
<sequence>MPGRGNGRSGRGGIGQNGGRNGLQNGGQGANNNNRTCRGCGGVGHVQMNCPNNTTHQNGGGNNGAVVLGFNGPAVGRNGNGNGFGLAAPNGNGNGFGFRAANTVALNQCQYHPGSTTHTTAECSANPANARGNHSAFQGRNGGSSHIATVNNGRANNNIGNSNTNNGSRIVTSNFWNTSILDKDGDTTMPLAPAIFQPAASAPIVPTAMPYCPGCNSTAHFEHNCPCAHESAFKRIHGLQYCWRCRHRGHTGDECANPAQVSCDRCHAAGHRTVECRNARQSSAGLFRYGARGAERFVWPVPGGGAGLAASRNEAPTPAAFYTGSNAFANGNVTSNVLSRLGPLSAEDQRLISEAYYRRDREAQTVVEQQCLAKCEHAMRTYHKEDYRHFINAHANEIQGQGWLTDNQWFNFSRYLNSGNLMLWRDPLALKAIYQKAKPKCNTCHCDGHFLDWRLRPMSVQQDVREVVDHDDWGVTVAFECRCCSRDDGYSYVSRPPYEMQS</sequence>
<accession>A0A4U0U6Q4</accession>
<gene>
    <name evidence="4" type="ORF">B0A50_02384</name>
</gene>
<name>A0A4U0U6Q4_9PEZI</name>
<dbReference type="InterPro" id="IPR001878">
    <property type="entry name" value="Znf_CCHC"/>
</dbReference>
<dbReference type="EMBL" id="NAJL01000010">
    <property type="protein sequence ID" value="TKA30664.1"/>
    <property type="molecule type" value="Genomic_DNA"/>
</dbReference>
<dbReference type="InterPro" id="IPR036875">
    <property type="entry name" value="Znf_CCHC_sf"/>
</dbReference>
<dbReference type="SMART" id="SM00343">
    <property type="entry name" value="ZnF_C2HC"/>
    <property type="match status" value="4"/>
</dbReference>
<evidence type="ECO:0000256" key="1">
    <source>
        <dbReference type="PROSITE-ProRule" id="PRU00047"/>
    </source>
</evidence>
<dbReference type="AlphaFoldDB" id="A0A4U0U6Q4"/>
<evidence type="ECO:0000313" key="4">
    <source>
        <dbReference type="EMBL" id="TKA30664.1"/>
    </source>
</evidence>
<keyword evidence="1" id="KW-0862">Zinc</keyword>
<evidence type="ECO:0000313" key="5">
    <source>
        <dbReference type="Proteomes" id="UP000308549"/>
    </source>
</evidence>
<proteinExistence type="predicted"/>
<organism evidence="4 5">
    <name type="scientific">Salinomyces thailandicus</name>
    <dbReference type="NCBI Taxonomy" id="706561"/>
    <lineage>
        <taxon>Eukaryota</taxon>
        <taxon>Fungi</taxon>
        <taxon>Dikarya</taxon>
        <taxon>Ascomycota</taxon>
        <taxon>Pezizomycotina</taxon>
        <taxon>Dothideomycetes</taxon>
        <taxon>Dothideomycetidae</taxon>
        <taxon>Mycosphaerellales</taxon>
        <taxon>Teratosphaeriaceae</taxon>
        <taxon>Salinomyces</taxon>
    </lineage>
</organism>
<dbReference type="Proteomes" id="UP000308549">
    <property type="component" value="Unassembled WGS sequence"/>
</dbReference>
<dbReference type="GO" id="GO:0003676">
    <property type="term" value="F:nucleic acid binding"/>
    <property type="evidence" value="ECO:0007669"/>
    <property type="project" value="InterPro"/>
</dbReference>
<dbReference type="Gene3D" id="4.10.60.10">
    <property type="entry name" value="Zinc finger, CCHC-type"/>
    <property type="match status" value="1"/>
</dbReference>
<evidence type="ECO:0000256" key="2">
    <source>
        <dbReference type="SAM" id="MobiDB-lite"/>
    </source>
</evidence>
<reference evidence="4 5" key="1">
    <citation type="submission" date="2017-03" db="EMBL/GenBank/DDBJ databases">
        <title>Genomes of endolithic fungi from Antarctica.</title>
        <authorList>
            <person name="Coleine C."/>
            <person name="Masonjones S."/>
            <person name="Stajich J.E."/>
        </authorList>
    </citation>
    <scope>NUCLEOTIDE SEQUENCE [LARGE SCALE GENOMIC DNA]</scope>
    <source>
        <strain evidence="4 5">CCFEE 6315</strain>
    </source>
</reference>
<protein>
    <recommendedName>
        <fullName evidence="3">CCHC-type domain-containing protein</fullName>
    </recommendedName>
</protein>
<dbReference type="OrthoDB" id="427960at2759"/>
<keyword evidence="1" id="KW-0479">Metal-binding</keyword>
<keyword evidence="1" id="KW-0863">Zinc-finger</keyword>
<comment type="caution">
    <text evidence="4">The sequence shown here is derived from an EMBL/GenBank/DDBJ whole genome shotgun (WGS) entry which is preliminary data.</text>
</comment>
<evidence type="ECO:0000259" key="3">
    <source>
        <dbReference type="PROSITE" id="PS50158"/>
    </source>
</evidence>
<dbReference type="PROSITE" id="PS50158">
    <property type="entry name" value="ZF_CCHC"/>
    <property type="match status" value="1"/>
</dbReference>
<feature type="compositionally biased region" description="Gly residues" evidence="2">
    <location>
        <begin position="1"/>
        <end position="29"/>
    </location>
</feature>
<feature type="region of interest" description="Disordered" evidence="2">
    <location>
        <begin position="1"/>
        <end position="31"/>
    </location>
</feature>